<gene>
    <name evidence="1" type="ORF">AN963_24405</name>
</gene>
<sequence length="108" mass="11857">MSRAFEAFTSPLSWQQISLLLDTVQYFEDAPKWLSIPNEQGASVAVPMTSETLQAMLGCVTEEDAFSRVPFSLDWEDGSEEGIGVLVVGLPNGETVRQMTILSQFSPV</sequence>
<dbReference type="RefSeq" id="WP_055747125.1">
    <property type="nucleotide sequence ID" value="NZ_LJJB01000013.1"/>
</dbReference>
<evidence type="ECO:0000313" key="2">
    <source>
        <dbReference type="Proteomes" id="UP000051063"/>
    </source>
</evidence>
<dbReference type="EMBL" id="LJJB01000013">
    <property type="protein sequence ID" value="KQL44539.1"/>
    <property type="molecule type" value="Genomic_DNA"/>
</dbReference>
<comment type="caution">
    <text evidence="1">The sequence shown here is derived from an EMBL/GenBank/DDBJ whole genome shotgun (WGS) entry which is preliminary data.</text>
</comment>
<proteinExistence type="predicted"/>
<protein>
    <submittedName>
        <fullName evidence="1">Uncharacterized protein</fullName>
    </submittedName>
</protein>
<organism evidence="1 2">
    <name type="scientific">Brevibacillus choshinensis</name>
    <dbReference type="NCBI Taxonomy" id="54911"/>
    <lineage>
        <taxon>Bacteria</taxon>
        <taxon>Bacillati</taxon>
        <taxon>Bacillota</taxon>
        <taxon>Bacilli</taxon>
        <taxon>Bacillales</taxon>
        <taxon>Paenibacillaceae</taxon>
        <taxon>Brevibacillus</taxon>
    </lineage>
</organism>
<reference evidence="1 2" key="1">
    <citation type="submission" date="2015-09" db="EMBL/GenBank/DDBJ databases">
        <title>Genome sequencing project for genomic taxonomy and phylogenomics of Bacillus-like bacteria.</title>
        <authorList>
            <person name="Liu B."/>
            <person name="Wang J."/>
            <person name="Zhu Y."/>
            <person name="Liu G."/>
            <person name="Chen Q."/>
            <person name="Chen Z."/>
            <person name="Lan J."/>
            <person name="Che J."/>
            <person name="Ge C."/>
            <person name="Shi H."/>
            <person name="Pan Z."/>
            <person name="Liu X."/>
        </authorList>
    </citation>
    <scope>NUCLEOTIDE SEQUENCE [LARGE SCALE GENOMIC DNA]</scope>
    <source>
        <strain evidence="1 2">DSM 8552</strain>
    </source>
</reference>
<evidence type="ECO:0000313" key="1">
    <source>
        <dbReference type="EMBL" id="KQL44539.1"/>
    </source>
</evidence>
<accession>A0ABR5N213</accession>
<keyword evidence="2" id="KW-1185">Reference proteome</keyword>
<dbReference type="Proteomes" id="UP000051063">
    <property type="component" value="Unassembled WGS sequence"/>
</dbReference>
<name>A0ABR5N213_BRECH</name>